<evidence type="ECO:0000259" key="4">
    <source>
        <dbReference type="Pfam" id="PF13193"/>
    </source>
</evidence>
<name>A0A0F0GGP0_LENAE</name>
<dbReference type="PANTHER" id="PTHR24096">
    <property type="entry name" value="LONG-CHAIN-FATTY-ACID--COA LIGASE"/>
    <property type="match status" value="1"/>
</dbReference>
<dbReference type="Pfam" id="PF00501">
    <property type="entry name" value="AMP-binding"/>
    <property type="match status" value="1"/>
</dbReference>
<sequence>MTTTYGHWTSNLAESVWQNVTSQRTALIEHSSGRSYRYPELKQAAERFAAALRSRLQGPDDVVALVCDNTAEFVVAYHGTLLAGGVVLPLEPLGTSDEWQPVLERCRVAHVVASAKAWRQLSALPAAASLRSAVMLDELSSDDRTIRWHQWLTGPAVDASPAVGDERPALLATSSGSLGLPKQIVLTHRNLVSNLDQIGAVHRLTADDVVLATTPFRHIYGMQMAMNPTLRAGGTLVTVRTPFGVDDLLEVIETRKITVAYLVPSLLAELARCGGTGGRDTSSLRLVYSGGAPLPANVAQSCARVLGVPVVQGYGMTEAGCTFAPADGTPAVPTSIGKALPDTEIRLVDPVTGLDGETGEIWVRGPQVSPGFLGEDGAVHSLTDDERWLHTGDVARCERDGHVTIIGRIKQLIKYKGHQIAPAELESVLLGHPDVADAVVVGAPDEVAGEIPVAFVVLSGPVALSEVSDFVACRVAPYKKIRSITAVDRIPRSAMGKALVHQLNDDGAGGTR</sequence>
<comment type="caution">
    <text evidence="5">The sequence shown here is derived from an EMBL/GenBank/DDBJ whole genome shotgun (WGS) entry which is preliminary data.</text>
</comment>
<gene>
    <name evidence="5" type="ORF">UK23_36750</name>
</gene>
<reference evidence="5 6" key="1">
    <citation type="submission" date="2015-02" db="EMBL/GenBank/DDBJ databases">
        <authorList>
            <person name="Ju K.-S."/>
            <person name="Doroghazi J.R."/>
            <person name="Metcalf W."/>
        </authorList>
    </citation>
    <scope>NUCLEOTIDE SEQUENCE [LARGE SCALE GENOMIC DNA]</scope>
    <source>
        <strain evidence="5 6">NRRL B-16140</strain>
    </source>
</reference>
<dbReference type="SUPFAM" id="SSF56801">
    <property type="entry name" value="Acetyl-CoA synthetase-like"/>
    <property type="match status" value="1"/>
</dbReference>
<protein>
    <recommendedName>
        <fullName evidence="7">AMP-dependent synthetase</fullName>
    </recommendedName>
</protein>
<evidence type="ECO:0000313" key="6">
    <source>
        <dbReference type="Proteomes" id="UP000033393"/>
    </source>
</evidence>
<keyword evidence="2" id="KW-0436">Ligase</keyword>
<proteinExistence type="inferred from homology"/>
<dbReference type="RefSeq" id="WP_045316377.1">
    <property type="nucleotide sequence ID" value="NZ_JYJG01000346.1"/>
</dbReference>
<feature type="domain" description="AMP-dependent synthetase/ligase" evidence="3">
    <location>
        <begin position="19"/>
        <end position="372"/>
    </location>
</feature>
<dbReference type="Proteomes" id="UP000033393">
    <property type="component" value="Unassembled WGS sequence"/>
</dbReference>
<dbReference type="PANTHER" id="PTHR24096:SF149">
    <property type="entry name" value="AMP-BINDING DOMAIN-CONTAINING PROTEIN-RELATED"/>
    <property type="match status" value="1"/>
</dbReference>
<dbReference type="Pfam" id="PF13193">
    <property type="entry name" value="AMP-binding_C"/>
    <property type="match status" value="1"/>
</dbReference>
<keyword evidence="6" id="KW-1185">Reference proteome</keyword>
<evidence type="ECO:0000259" key="3">
    <source>
        <dbReference type="Pfam" id="PF00501"/>
    </source>
</evidence>
<dbReference type="InterPro" id="IPR045851">
    <property type="entry name" value="AMP-bd_C_sf"/>
</dbReference>
<organism evidence="5 6">
    <name type="scientific">Lentzea aerocolonigenes</name>
    <name type="common">Lechevalieria aerocolonigenes</name>
    <name type="synonym">Saccharothrix aerocolonigenes</name>
    <dbReference type="NCBI Taxonomy" id="68170"/>
    <lineage>
        <taxon>Bacteria</taxon>
        <taxon>Bacillati</taxon>
        <taxon>Actinomycetota</taxon>
        <taxon>Actinomycetes</taxon>
        <taxon>Pseudonocardiales</taxon>
        <taxon>Pseudonocardiaceae</taxon>
        <taxon>Lentzea</taxon>
    </lineage>
</organism>
<dbReference type="EMBL" id="JYJG01000346">
    <property type="protein sequence ID" value="KJK42515.1"/>
    <property type="molecule type" value="Genomic_DNA"/>
</dbReference>
<evidence type="ECO:0000256" key="2">
    <source>
        <dbReference type="ARBA" id="ARBA00022598"/>
    </source>
</evidence>
<dbReference type="GO" id="GO:0016405">
    <property type="term" value="F:CoA-ligase activity"/>
    <property type="evidence" value="ECO:0007669"/>
    <property type="project" value="TreeGrafter"/>
</dbReference>
<dbReference type="InterPro" id="IPR025110">
    <property type="entry name" value="AMP-bd_C"/>
</dbReference>
<evidence type="ECO:0000313" key="5">
    <source>
        <dbReference type="EMBL" id="KJK42515.1"/>
    </source>
</evidence>
<dbReference type="Gene3D" id="3.30.300.30">
    <property type="match status" value="1"/>
</dbReference>
<evidence type="ECO:0008006" key="7">
    <source>
        <dbReference type="Google" id="ProtNLM"/>
    </source>
</evidence>
<comment type="similarity">
    <text evidence="1">Belongs to the ATP-dependent AMP-binding enzyme family.</text>
</comment>
<evidence type="ECO:0000256" key="1">
    <source>
        <dbReference type="ARBA" id="ARBA00006432"/>
    </source>
</evidence>
<dbReference type="AlphaFoldDB" id="A0A0F0GGP0"/>
<dbReference type="PATRIC" id="fig|68170.10.peg.9503"/>
<dbReference type="InterPro" id="IPR000873">
    <property type="entry name" value="AMP-dep_synth/lig_dom"/>
</dbReference>
<feature type="domain" description="AMP-binding enzyme C-terminal" evidence="4">
    <location>
        <begin position="424"/>
        <end position="497"/>
    </location>
</feature>
<dbReference type="InterPro" id="IPR042099">
    <property type="entry name" value="ANL_N_sf"/>
</dbReference>
<dbReference type="Gene3D" id="3.40.50.12780">
    <property type="entry name" value="N-terminal domain of ligase-like"/>
    <property type="match status" value="1"/>
</dbReference>
<accession>A0A0F0GGP0</accession>